<gene>
    <name evidence="1" type="ORF">METZ01_LOCUS460783</name>
</gene>
<evidence type="ECO:0008006" key="2">
    <source>
        <dbReference type="Google" id="ProtNLM"/>
    </source>
</evidence>
<reference evidence="1" key="1">
    <citation type="submission" date="2018-05" db="EMBL/GenBank/DDBJ databases">
        <authorList>
            <person name="Lanie J.A."/>
            <person name="Ng W.-L."/>
            <person name="Kazmierczak K.M."/>
            <person name="Andrzejewski T.M."/>
            <person name="Davidsen T.M."/>
            <person name="Wayne K.J."/>
            <person name="Tettelin H."/>
            <person name="Glass J.I."/>
            <person name="Rusch D."/>
            <person name="Podicherti R."/>
            <person name="Tsui H.-C.T."/>
            <person name="Winkler M.E."/>
        </authorList>
    </citation>
    <scope>NUCLEOTIDE SEQUENCE</scope>
</reference>
<evidence type="ECO:0000313" key="1">
    <source>
        <dbReference type="EMBL" id="SVE07929.1"/>
    </source>
</evidence>
<dbReference type="PANTHER" id="PTHR13932:SF5">
    <property type="entry name" value="RADICAL S-ADENOSYL METHIONINE DOMAIN-CONTAINING PROTEIN 1, MITOCHONDRIAL"/>
    <property type="match status" value="1"/>
</dbReference>
<dbReference type="GO" id="GO:0006779">
    <property type="term" value="P:porphyrin-containing compound biosynthetic process"/>
    <property type="evidence" value="ECO:0007669"/>
    <property type="project" value="TreeGrafter"/>
</dbReference>
<dbReference type="InterPro" id="IPR034505">
    <property type="entry name" value="Coproporphyrinogen-III_oxidase"/>
</dbReference>
<feature type="non-terminal residue" evidence="1">
    <location>
        <position position="1"/>
    </location>
</feature>
<accession>A0A383AK35</accession>
<proteinExistence type="predicted"/>
<sequence>VDIRQEAYRVADRSIRSIFIGGGTPSLFTPAQIKLLLDECRARLSIANNCEITMEVNPGKIECGSL</sequence>
<dbReference type="GO" id="GO:0005737">
    <property type="term" value="C:cytoplasm"/>
    <property type="evidence" value="ECO:0007669"/>
    <property type="project" value="TreeGrafter"/>
</dbReference>
<dbReference type="PANTHER" id="PTHR13932">
    <property type="entry name" value="COPROPORPHYRINIGEN III OXIDASE"/>
    <property type="match status" value="1"/>
</dbReference>
<dbReference type="AlphaFoldDB" id="A0A383AK35"/>
<dbReference type="GO" id="GO:0051539">
    <property type="term" value="F:4 iron, 4 sulfur cluster binding"/>
    <property type="evidence" value="ECO:0007669"/>
    <property type="project" value="TreeGrafter"/>
</dbReference>
<feature type="non-terminal residue" evidence="1">
    <location>
        <position position="66"/>
    </location>
</feature>
<name>A0A383AK35_9ZZZZ</name>
<dbReference type="InterPro" id="IPR058240">
    <property type="entry name" value="rSAM_sf"/>
</dbReference>
<organism evidence="1">
    <name type="scientific">marine metagenome</name>
    <dbReference type="NCBI Taxonomy" id="408172"/>
    <lineage>
        <taxon>unclassified sequences</taxon>
        <taxon>metagenomes</taxon>
        <taxon>ecological metagenomes</taxon>
    </lineage>
</organism>
<dbReference type="SUPFAM" id="SSF102114">
    <property type="entry name" value="Radical SAM enzymes"/>
    <property type="match status" value="1"/>
</dbReference>
<dbReference type="EMBL" id="UINC01192672">
    <property type="protein sequence ID" value="SVE07929.1"/>
    <property type="molecule type" value="Genomic_DNA"/>
</dbReference>
<protein>
    <recommendedName>
        <fullName evidence="2">Radical SAM core domain-containing protein</fullName>
    </recommendedName>
</protein>